<name>A0ABY3CPQ0_9FLAO</name>
<dbReference type="PROSITE" id="PS51257">
    <property type="entry name" value="PROKAR_LIPOPROTEIN"/>
    <property type="match status" value="1"/>
</dbReference>
<dbReference type="EMBL" id="VJZN01000002">
    <property type="protein sequence ID" value="TRX09822.1"/>
    <property type="molecule type" value="Genomic_DNA"/>
</dbReference>
<proteinExistence type="predicted"/>
<dbReference type="RefSeq" id="WP_143386570.1">
    <property type="nucleotide sequence ID" value="NZ_VJZM01000006.1"/>
</dbReference>
<keyword evidence="2" id="KW-1185">Reference proteome</keyword>
<gene>
    <name evidence="1" type="ORF">FNW12_01520</name>
</gene>
<comment type="caution">
    <text evidence="1">The sequence shown here is derived from an EMBL/GenBank/DDBJ whole genome shotgun (WGS) entry which is preliminary data.</text>
</comment>
<dbReference type="Gene3D" id="3.30.300.300">
    <property type="match status" value="1"/>
</dbReference>
<sequence length="120" mass="13270">MKIRNSRKTLISLIIIQLIFLIIGCGDNVKPADEPNNKSALEEIKKEPKIKEAIITDANVLYVSVEDDGTKRNGYAEYLCGILKENKASTSWVKVVKVNSINEENSDNAYGVLLGEANCN</sequence>
<protein>
    <recommendedName>
        <fullName evidence="3">Lipoprotein</fullName>
    </recommendedName>
</protein>
<evidence type="ECO:0000313" key="1">
    <source>
        <dbReference type="EMBL" id="TRX09822.1"/>
    </source>
</evidence>
<reference evidence="1 2" key="1">
    <citation type="submission" date="2019-07" db="EMBL/GenBank/DDBJ databases">
        <title>Novel species of Flavobacterium.</title>
        <authorList>
            <person name="Liu Q."/>
            <person name="Xin Y.-H."/>
        </authorList>
    </citation>
    <scope>NUCLEOTIDE SEQUENCE [LARGE SCALE GENOMIC DNA]</scope>
    <source>
        <strain evidence="1 2">GSP39</strain>
    </source>
</reference>
<organism evidence="1 2">
    <name type="scientific">Flavobacterium gawalongense</name>
    <dbReference type="NCBI Taxonomy" id="2594432"/>
    <lineage>
        <taxon>Bacteria</taxon>
        <taxon>Pseudomonadati</taxon>
        <taxon>Bacteroidota</taxon>
        <taxon>Flavobacteriia</taxon>
        <taxon>Flavobacteriales</taxon>
        <taxon>Flavobacteriaceae</taxon>
        <taxon>Flavobacterium</taxon>
    </lineage>
</organism>
<dbReference type="Proteomes" id="UP000318528">
    <property type="component" value="Unassembled WGS sequence"/>
</dbReference>
<evidence type="ECO:0000313" key="2">
    <source>
        <dbReference type="Proteomes" id="UP000318528"/>
    </source>
</evidence>
<evidence type="ECO:0008006" key="3">
    <source>
        <dbReference type="Google" id="ProtNLM"/>
    </source>
</evidence>
<accession>A0ABY3CPQ0</accession>